<dbReference type="Proteomes" id="UP000694660">
    <property type="component" value="Unassembled WGS sequence"/>
</dbReference>
<dbReference type="InterPro" id="IPR008707">
    <property type="entry name" value="B-propeller_PilY1"/>
</dbReference>
<gene>
    <name evidence="5" type="ORF">I8J34_22710</name>
</gene>
<organism evidence="5 6">
    <name type="scientific">Denitromonas iodatirespirans</name>
    <dbReference type="NCBI Taxonomy" id="2795389"/>
    <lineage>
        <taxon>Bacteria</taxon>
        <taxon>Pseudomonadati</taxon>
        <taxon>Pseudomonadota</taxon>
        <taxon>Betaproteobacteria</taxon>
        <taxon>Rhodocyclales</taxon>
        <taxon>Zoogloeaceae</taxon>
        <taxon>Denitromonas</taxon>
    </lineage>
</organism>
<dbReference type="GO" id="GO:0046872">
    <property type="term" value="F:metal ion binding"/>
    <property type="evidence" value="ECO:0007669"/>
    <property type="project" value="UniProtKB-KW"/>
</dbReference>
<dbReference type="RefSeq" id="WP_214363923.1">
    <property type="nucleotide sequence ID" value="NZ_JAEKFT010000046.1"/>
</dbReference>
<dbReference type="AlphaFoldDB" id="A0A944HAZ9"/>
<evidence type="ECO:0000259" key="4">
    <source>
        <dbReference type="Pfam" id="PF05567"/>
    </source>
</evidence>
<feature type="domain" description="PilY1 beta-propeller" evidence="4">
    <location>
        <begin position="617"/>
        <end position="986"/>
    </location>
</feature>
<keyword evidence="1" id="KW-0479">Metal-binding</keyword>
<keyword evidence="3" id="KW-0732">Signal</keyword>
<evidence type="ECO:0000313" key="5">
    <source>
        <dbReference type="EMBL" id="MBT0964000.1"/>
    </source>
</evidence>
<evidence type="ECO:0000256" key="2">
    <source>
        <dbReference type="ARBA" id="ARBA00022837"/>
    </source>
</evidence>
<protein>
    <recommendedName>
        <fullName evidence="4">PilY1 beta-propeller domain-containing protein</fullName>
    </recommendedName>
</protein>
<sequence length="1144" mass="123307">MTNTLHHRLPALLSLSALTLFGAIQANAAPLAISQIPLYLGGTVEPNIVFILDDSGSMYWSFMPDEIYSRHNTRRAKSSSYNRIYYDPTISYPAPLDENGASLGDAKFSGAWFNGYDIQNRNSKTTDLRTAFRPTWYYAGYSNEFSGSAEAAYYYVFDATNSGCNGTTDDDDCYDKVVVSSVSGPGNTDERTNFANWYSYYRSRMYTAKAGVSRAFATQGTGMRVGYGRINKMLSVLDGVYGRTLERGVRDFSDVDQSNNVTNYRSDFFDWLFNQQPTSITPLRLALDAAGQYFERTDSKGPASTTPGVSGGKDLSCRQNFTILTTDGYWTGGASSAAQTAAARQNNDGTDGAVITGPNNISGQFLAVPPFSDVESDTLADVAAYYWKRDLRTDLTNNVPVNSDDPAFWQHMVTFGVGLGVVGNIDPDSAFAAIGLGTDPGWVDPESTPPAKIDDLLHASLNSRGQFFSASDPNTFANALAATLATINARTSSAATVAANSTRLSTDTLVFQALFDSSDWSGDMLAFEIDQVPGSPTYLQPKLTPKWQAKKHIPAFGSRSLFTFNASNRTGISFTWASLNTTQQAALGSSALVDWIRGDQSKEESNGGPYRNRKTVMGDVINSSPTYASTADYGYGFAASLTTAERSAYRTRRASTTFTNREGVLLFGGNDGIFRGLDGATGSELFGYVPNSIIPNLADLADPDYTHRYYVDGSPRLADALVGGNWKTVVISSTGAGGKGYFALMLDNVLDKATRKLQTSDILWEVSNTTTFDGTTFPYAELGHAIGQAAIGRTESGQWVAIVGNGYNSTSQTARLIVIELDTGKKLLELDTQVGSAATPNGLATPLAIDADQNGSIDLVYAGDIQGNLWKFDFTSKTQNNWTIAFAGKPLFKAQDANNNAQPITTKPTAGFHPDGGLMLYFGTGKYFETGDNTDTSLQSLYGVRDECGLGTTGSGCNSGITASAKVLRANLLQQTIDYQGQQSFNGNSWEIRQFSQNQVNTTHKGFYVDLVYQATFNGERVLATPILWSDRVIFITAIPDNDVCAGGGDSWIIELAPYSGGRTDFSVFDLAKDGSYGNVNNYNNKVVSGRKIIGGMIGGDGGIGQIDAGGGKRLKIGSTASGRLDTSIQQSDGSQRISWRQIQ</sequence>
<comment type="caution">
    <text evidence="5">The sequence shown here is derived from an EMBL/GenBank/DDBJ whole genome shotgun (WGS) entry which is preliminary data.</text>
</comment>
<accession>A0A944HAZ9</accession>
<evidence type="ECO:0000256" key="3">
    <source>
        <dbReference type="SAM" id="SignalP"/>
    </source>
</evidence>
<keyword evidence="6" id="KW-1185">Reference proteome</keyword>
<evidence type="ECO:0000313" key="6">
    <source>
        <dbReference type="Proteomes" id="UP000694660"/>
    </source>
</evidence>
<proteinExistence type="predicted"/>
<name>A0A944HAZ9_DENI1</name>
<feature type="signal peptide" evidence="3">
    <location>
        <begin position="1"/>
        <end position="28"/>
    </location>
</feature>
<reference evidence="6" key="1">
    <citation type="journal article" date="2022" name="ISME J.">
        <title>Genetic and phylogenetic analysis of dissimilatory iodate-reducing bacteria identifies potential niches across the world's oceans.</title>
        <authorList>
            <person name="Reyes-Umana V."/>
            <person name="Henning Z."/>
            <person name="Lee K."/>
            <person name="Barnum T.P."/>
            <person name="Coates J.D."/>
        </authorList>
    </citation>
    <scope>NUCLEOTIDE SEQUENCE [LARGE SCALE GENOMIC DNA]</scope>
    <source>
        <strain evidence="6">IR12</strain>
    </source>
</reference>
<keyword evidence="2" id="KW-0106">Calcium</keyword>
<feature type="chain" id="PRO_5038035479" description="PilY1 beta-propeller domain-containing protein" evidence="3">
    <location>
        <begin position="29"/>
        <end position="1144"/>
    </location>
</feature>
<dbReference type="EMBL" id="JAEKFT010000046">
    <property type="protein sequence ID" value="MBT0964000.1"/>
    <property type="molecule type" value="Genomic_DNA"/>
</dbReference>
<evidence type="ECO:0000256" key="1">
    <source>
        <dbReference type="ARBA" id="ARBA00022723"/>
    </source>
</evidence>
<dbReference type="Pfam" id="PF05567">
    <property type="entry name" value="T4P_PilY1"/>
    <property type="match status" value="1"/>
</dbReference>